<dbReference type="EMBL" id="JPYA02000004">
    <property type="protein sequence ID" value="MEB3752187.1"/>
    <property type="molecule type" value="Genomic_DNA"/>
</dbReference>
<comment type="caution">
    <text evidence="1">The sequence shown here is derived from an EMBL/GenBank/DDBJ whole genome shotgun (WGS) entry which is preliminary data.</text>
</comment>
<dbReference type="RefSeq" id="WP_033019074.1">
    <property type="nucleotide sequence ID" value="NZ_JPYA02000004.1"/>
</dbReference>
<gene>
    <name evidence="1" type="ORF">EP10_003059</name>
</gene>
<proteinExistence type="predicted"/>
<organism evidence="1 2">
    <name type="scientific">Geobacillus icigianus</name>
    <dbReference type="NCBI Taxonomy" id="1430331"/>
    <lineage>
        <taxon>Bacteria</taxon>
        <taxon>Bacillati</taxon>
        <taxon>Bacillota</taxon>
        <taxon>Bacilli</taxon>
        <taxon>Bacillales</taxon>
        <taxon>Anoxybacillaceae</taxon>
        <taxon>Geobacillus</taxon>
    </lineage>
</organism>
<evidence type="ECO:0000313" key="1">
    <source>
        <dbReference type="EMBL" id="MEB3752187.1"/>
    </source>
</evidence>
<keyword evidence="2" id="KW-1185">Reference proteome</keyword>
<sequence>MKVHYQVQTNSKTLKGEEVQLEVQFEKKLKPLPKKDYALLPPYFFEAFSRIYYMMQPENLSCDGELSRRQIARRKARLKEEWRLLEQQLGYKVSFNSFEDEFYRRLDCGR</sequence>
<reference evidence="1 2" key="1">
    <citation type="journal article" date="2014" name="Genome Announc.">
        <title>Draft Genome Sequence of Geobacillus icigianus Strain G1w1T Isolated from Hot Springs in the Valley of Geysers, Kamchatka (Russian Federation).</title>
        <authorList>
            <person name="Bryanskaya A.V."/>
            <person name="Rozanov A.S."/>
            <person name="Logacheva M.D."/>
            <person name="Kotenko A.V."/>
            <person name="Peltek S.E."/>
        </authorList>
    </citation>
    <scope>NUCLEOTIDE SEQUENCE [LARGE SCALE GENOMIC DNA]</scope>
    <source>
        <strain evidence="1 2">G1w1</strain>
    </source>
</reference>
<name>A0ABU6BJP9_9BACL</name>
<dbReference type="Proteomes" id="UP000029267">
    <property type="component" value="Unassembled WGS sequence"/>
</dbReference>
<protein>
    <recommendedName>
        <fullName evidence="3">IDEAL domain-containing protein</fullName>
    </recommendedName>
</protein>
<evidence type="ECO:0000313" key="2">
    <source>
        <dbReference type="Proteomes" id="UP000029267"/>
    </source>
</evidence>
<evidence type="ECO:0008006" key="3">
    <source>
        <dbReference type="Google" id="ProtNLM"/>
    </source>
</evidence>
<accession>A0ABU6BJP9</accession>